<evidence type="ECO:0000313" key="3">
    <source>
        <dbReference type="Proteomes" id="UP000550729"/>
    </source>
</evidence>
<reference evidence="2 3" key="1">
    <citation type="submission" date="2020-04" db="EMBL/GenBank/DDBJ databases">
        <title>Gordonia sp. nov. TBRC 11910.</title>
        <authorList>
            <person name="Suriyachadkun C."/>
        </authorList>
    </citation>
    <scope>NUCLEOTIDE SEQUENCE [LARGE SCALE GENOMIC DNA]</scope>
    <source>
        <strain evidence="2 3">TBRC 11910</strain>
    </source>
</reference>
<evidence type="ECO:0000313" key="2">
    <source>
        <dbReference type="EMBL" id="NMO04319.1"/>
    </source>
</evidence>
<comment type="caution">
    <text evidence="2">The sequence shown here is derived from an EMBL/GenBank/DDBJ whole genome shotgun (WGS) entry which is preliminary data.</text>
</comment>
<dbReference type="RefSeq" id="WP_170196820.1">
    <property type="nucleotide sequence ID" value="NZ_JABBNB010000033.1"/>
</dbReference>
<evidence type="ECO:0000256" key="1">
    <source>
        <dbReference type="SAM" id="MobiDB-lite"/>
    </source>
</evidence>
<feature type="region of interest" description="Disordered" evidence="1">
    <location>
        <begin position="1"/>
        <end position="70"/>
    </location>
</feature>
<dbReference type="EMBL" id="JABBNB010000033">
    <property type="protein sequence ID" value="NMO04319.1"/>
    <property type="molecule type" value="Genomic_DNA"/>
</dbReference>
<protein>
    <submittedName>
        <fullName evidence="2">Uncharacterized protein</fullName>
    </submittedName>
</protein>
<dbReference type="AlphaFoldDB" id="A0A848L0U3"/>
<proteinExistence type="predicted"/>
<gene>
    <name evidence="2" type="ORF">HH308_24165</name>
</gene>
<organism evidence="2 3">
    <name type="scientific">Gordonia asplenii</name>
    <dbReference type="NCBI Taxonomy" id="2725283"/>
    <lineage>
        <taxon>Bacteria</taxon>
        <taxon>Bacillati</taxon>
        <taxon>Actinomycetota</taxon>
        <taxon>Actinomycetes</taxon>
        <taxon>Mycobacteriales</taxon>
        <taxon>Gordoniaceae</taxon>
        <taxon>Gordonia</taxon>
    </lineage>
</organism>
<keyword evidence="3" id="KW-1185">Reference proteome</keyword>
<dbReference type="Proteomes" id="UP000550729">
    <property type="component" value="Unassembled WGS sequence"/>
</dbReference>
<accession>A0A848L0U3</accession>
<sequence>MTGNDAVPSDGGAEEDMPQTDVESDDLSEFQRKSAAKYRARFGDNPGQPAPPLIRTGQVHFQGKGDHRQPSESEAIHLISLFLERLVAAGPEFSRWFGQGDTKADALGNVVFDGDHRAIGVRDDGSGYRNSVFSGWNELLPEGSERYNQVDVIFTPFDEFIVNVMVAEGARVDEDALVNAIVTVFDPRIVTVGRIGETLDESTTLFEK</sequence>
<feature type="compositionally biased region" description="Acidic residues" evidence="1">
    <location>
        <begin position="12"/>
        <end position="28"/>
    </location>
</feature>
<name>A0A848L0U3_9ACTN</name>